<dbReference type="Proteomes" id="UP000199263">
    <property type="component" value="Unassembled WGS sequence"/>
</dbReference>
<evidence type="ECO:0000259" key="3">
    <source>
        <dbReference type="Pfam" id="PF11761"/>
    </source>
</evidence>
<dbReference type="InterPro" id="IPR021744">
    <property type="entry name" value="CbiG_N"/>
</dbReference>
<dbReference type="AlphaFoldDB" id="A0A1I1NWN4"/>
<keyword evidence="4" id="KW-0378">Hydrolase</keyword>
<dbReference type="STRING" id="119641.SAMN05421842_11728"/>
<dbReference type="PANTHER" id="PTHR37477:SF1">
    <property type="entry name" value="COBALT-PRECORRIN-5A HYDROLASE"/>
    <property type="match status" value="1"/>
</dbReference>
<evidence type="ECO:0000259" key="2">
    <source>
        <dbReference type="Pfam" id="PF11760"/>
    </source>
</evidence>
<dbReference type="GO" id="GO:0009236">
    <property type="term" value="P:cobalamin biosynthetic process"/>
    <property type="evidence" value="ECO:0007669"/>
    <property type="project" value="InterPro"/>
</dbReference>
<dbReference type="GO" id="GO:0016787">
    <property type="term" value="F:hydrolase activity"/>
    <property type="evidence" value="ECO:0007669"/>
    <property type="project" value="UniProtKB-KW"/>
</dbReference>
<dbReference type="Pfam" id="PF11760">
    <property type="entry name" value="CbiG_N"/>
    <property type="match status" value="1"/>
</dbReference>
<dbReference type="NCBIfam" id="NF004466">
    <property type="entry name" value="PRK05788.1-4"/>
    <property type="match status" value="1"/>
</dbReference>
<accession>A0A1I1NWN4</accession>
<dbReference type="InterPro" id="IPR002750">
    <property type="entry name" value="CobE/GbiG_C"/>
</dbReference>
<dbReference type="InterPro" id="IPR052553">
    <property type="entry name" value="CbiG_hydrolase"/>
</dbReference>
<reference evidence="4 5" key="1">
    <citation type="submission" date="2016-10" db="EMBL/GenBank/DDBJ databases">
        <authorList>
            <person name="de Groot N.N."/>
        </authorList>
    </citation>
    <scope>NUCLEOTIDE SEQUENCE [LARGE SCALE GENOMIC DNA]</scope>
    <source>
        <strain evidence="4 5">DSM 12992</strain>
    </source>
</reference>
<dbReference type="SUPFAM" id="SSF159672">
    <property type="entry name" value="CbiG N-terminal domain-like"/>
    <property type="match status" value="1"/>
</dbReference>
<protein>
    <submittedName>
        <fullName evidence="4">Cobalt-precorrin 5A hydrolase</fullName>
    </submittedName>
</protein>
<evidence type="ECO:0000313" key="5">
    <source>
        <dbReference type="Proteomes" id="UP000199263"/>
    </source>
</evidence>
<evidence type="ECO:0000259" key="1">
    <source>
        <dbReference type="Pfam" id="PF01890"/>
    </source>
</evidence>
<organism evidence="4 5">
    <name type="scientific">Clostridium uliginosum</name>
    <dbReference type="NCBI Taxonomy" id="119641"/>
    <lineage>
        <taxon>Bacteria</taxon>
        <taxon>Bacillati</taxon>
        <taxon>Bacillota</taxon>
        <taxon>Clostridia</taxon>
        <taxon>Eubacteriales</taxon>
        <taxon>Clostridiaceae</taxon>
        <taxon>Clostridium</taxon>
    </lineage>
</organism>
<dbReference type="InterPro" id="IPR038029">
    <property type="entry name" value="GbiG_N_sf"/>
</dbReference>
<dbReference type="PANTHER" id="PTHR37477">
    <property type="entry name" value="COBALT-PRECORRIN-5A HYDROLASE"/>
    <property type="match status" value="1"/>
</dbReference>
<dbReference type="InterPro" id="IPR036518">
    <property type="entry name" value="CobE/GbiG_C_sf"/>
</dbReference>
<keyword evidence="5" id="KW-1185">Reference proteome</keyword>
<feature type="domain" description="Cobalamin synthesis G N-terminal" evidence="2">
    <location>
        <begin position="179"/>
        <end position="259"/>
    </location>
</feature>
<feature type="domain" description="Cobalamin biosynthesis central region" evidence="3">
    <location>
        <begin position="265"/>
        <end position="326"/>
    </location>
</feature>
<proteinExistence type="predicted"/>
<dbReference type="Gene3D" id="3.40.50.11220">
    <property type="match status" value="1"/>
</dbReference>
<evidence type="ECO:0000313" key="4">
    <source>
        <dbReference type="EMBL" id="SFD02074.1"/>
    </source>
</evidence>
<dbReference type="Pfam" id="PF11761">
    <property type="entry name" value="CbiG_mid"/>
    <property type="match status" value="1"/>
</dbReference>
<dbReference type="Pfam" id="PF01890">
    <property type="entry name" value="CbiG_C"/>
    <property type="match status" value="1"/>
</dbReference>
<dbReference type="EMBL" id="FOMG01000017">
    <property type="protein sequence ID" value="SFD02074.1"/>
    <property type="molecule type" value="Genomic_DNA"/>
</dbReference>
<sequence length="472" mass="52852">MNKNFFTEQATSNKKICEANDDSTKKPDKELFINDDILDVNKDGLIKSSISIICPSPKGKEMASFLQKALNANLYIKEAYKVDDTNLPETTFKNIEDAKETENEVKETGKEDDSNLSETIVKDFEVVKKSADSKEIHYEVKETDNAEKINEKENIDIECEILKQSNEIYKISNFKLSDVTEKAVKCSHSIIFIGSTGIAVRAISPFIKTKDIDPGVVVVDLANKYSISLLSGHLGGGNELALKVSKILNNIPIITTATDNLGIVAPDIVAKDNDLIIEDLKKAKYIASILVDGKTVGIKDDYNKIEISKGYEKVEELREDCIWITHDLKYDKEYKSDYSNILKLIKKDLVLGIGCRRSTPYKKLKQFINESLEKYNLDIRAVNKIVSVDVKKDEEGLIKLAETLNCPFKTFERKDIQTVQDKYEKSEFVLKTLGITGVCEPCVDLAGAKVIISKIKHEGMTLAIGVLKNTLT</sequence>
<dbReference type="InterPro" id="IPR021745">
    <property type="entry name" value="CbiG_mid"/>
</dbReference>
<gene>
    <name evidence="4" type="ORF">SAMN05421842_11728</name>
</gene>
<feature type="domain" description="CobE/GbiG C-terminal" evidence="1">
    <location>
        <begin position="349"/>
        <end position="464"/>
    </location>
</feature>
<name>A0A1I1NWN4_9CLOT</name>
<dbReference type="Gene3D" id="3.30.420.180">
    <property type="entry name" value="CobE/GbiG C-terminal domain"/>
    <property type="match status" value="1"/>
</dbReference>
<dbReference type="SUPFAM" id="SSF159664">
    <property type="entry name" value="CobE/GbiG C-terminal domain-like"/>
    <property type="match status" value="1"/>
</dbReference>